<protein>
    <recommendedName>
        <fullName evidence="4">Secreted protein</fullName>
    </recommendedName>
</protein>
<evidence type="ECO:0000313" key="2">
    <source>
        <dbReference type="EMBL" id="AYF76170.1"/>
    </source>
</evidence>
<evidence type="ECO:0000313" key="3">
    <source>
        <dbReference type="Proteomes" id="UP000267164"/>
    </source>
</evidence>
<dbReference type="Proteomes" id="UP000267164">
    <property type="component" value="Chromosome"/>
</dbReference>
<proteinExistence type="predicted"/>
<evidence type="ECO:0000256" key="1">
    <source>
        <dbReference type="SAM" id="SignalP"/>
    </source>
</evidence>
<reference evidence="2 3" key="1">
    <citation type="submission" date="2018-09" db="EMBL/GenBank/DDBJ databases">
        <title>Nocardia yunnanensis sp. nov., an actinomycete isolated from a soil sample.</title>
        <authorList>
            <person name="Zhang J."/>
        </authorList>
    </citation>
    <scope>NUCLEOTIDE SEQUENCE [LARGE SCALE GENOMIC DNA]</scope>
    <source>
        <strain evidence="2 3">CFHS0054</strain>
    </source>
</reference>
<feature type="signal peptide" evidence="1">
    <location>
        <begin position="1"/>
        <end position="29"/>
    </location>
</feature>
<keyword evidence="3" id="KW-1185">Reference proteome</keyword>
<sequence>MPTIVKALATLTVSAVCALAPLAAPPARADAVGTCTAGDFRWTAVDGAITMTPTLLTFTSVGRLWGCTGYPGITSATFTGEHIAWSDCMHPADGPLTVWITWNNGDTSTLWGPWPVGMAQPTVGPMQVVSGFGLGDRVRVTADYDMMNPDMVMGCLGPGVPTGVGHVSATMM</sequence>
<dbReference type="KEGG" id="nyu:D7D52_22640"/>
<accession>A0A386ZF91</accession>
<dbReference type="OrthoDB" id="4544538at2"/>
<name>A0A386ZF91_9NOCA</name>
<organism evidence="2 3">
    <name type="scientific">Nocardia yunnanensis</name>
    <dbReference type="NCBI Taxonomy" id="2382165"/>
    <lineage>
        <taxon>Bacteria</taxon>
        <taxon>Bacillati</taxon>
        <taxon>Actinomycetota</taxon>
        <taxon>Actinomycetes</taxon>
        <taxon>Mycobacteriales</taxon>
        <taxon>Nocardiaceae</taxon>
        <taxon>Nocardia</taxon>
    </lineage>
</organism>
<gene>
    <name evidence="2" type="ORF">D7D52_22640</name>
</gene>
<keyword evidence="1" id="KW-0732">Signal</keyword>
<dbReference type="EMBL" id="CP032568">
    <property type="protein sequence ID" value="AYF76170.1"/>
    <property type="molecule type" value="Genomic_DNA"/>
</dbReference>
<evidence type="ECO:0008006" key="4">
    <source>
        <dbReference type="Google" id="ProtNLM"/>
    </source>
</evidence>
<dbReference type="RefSeq" id="WP_120739417.1">
    <property type="nucleotide sequence ID" value="NZ_CP032568.1"/>
</dbReference>
<feature type="chain" id="PRO_5017199492" description="Secreted protein" evidence="1">
    <location>
        <begin position="30"/>
        <end position="172"/>
    </location>
</feature>
<dbReference type="AlphaFoldDB" id="A0A386ZF91"/>